<accession>A0ABQ9JSA1</accession>
<feature type="domain" description="DUF5641" evidence="1">
    <location>
        <begin position="212"/>
        <end position="280"/>
    </location>
</feature>
<dbReference type="SUPFAM" id="SSF56672">
    <property type="entry name" value="DNA/RNA polymerases"/>
    <property type="match status" value="1"/>
</dbReference>
<evidence type="ECO:0000259" key="1">
    <source>
        <dbReference type="Pfam" id="PF18701"/>
    </source>
</evidence>
<name>A0ABQ9JSA1_9CUCU</name>
<evidence type="ECO:0000313" key="3">
    <source>
        <dbReference type="Proteomes" id="UP001162164"/>
    </source>
</evidence>
<reference evidence="2" key="1">
    <citation type="journal article" date="2023" name="Insect Mol. Biol.">
        <title>Genome sequencing provides insights into the evolution of gene families encoding plant cell wall-degrading enzymes in longhorned beetles.</title>
        <authorList>
            <person name="Shin N.R."/>
            <person name="Okamura Y."/>
            <person name="Kirsch R."/>
            <person name="Pauchet Y."/>
        </authorList>
    </citation>
    <scope>NUCLEOTIDE SEQUENCE</scope>
    <source>
        <strain evidence="2">MMC_N1</strain>
    </source>
</reference>
<proteinExistence type="predicted"/>
<comment type="caution">
    <text evidence="2">The sequence shown here is derived from an EMBL/GenBank/DDBJ whole genome shotgun (WGS) entry which is preliminary data.</text>
</comment>
<dbReference type="InterPro" id="IPR043502">
    <property type="entry name" value="DNA/RNA_pol_sf"/>
</dbReference>
<sequence length="281" mass="33231">MEGIQMDQDRIQTIRQYTRPQNLKTLRGFLGMETDNQALISILNNKFENNRIHRWALLLSEYDCDIQYIQGKRNIIADALTRMDTRQNDNQRQDEDGLFSLNTIINDQQELTEMEKDKLTYTDKIYIKKLKEQKNYTTAKKQYEHTDQDRQSLLTSLIFFQKVRLFVHFRLLYHETIHIELASDLSSEAFIACFRRFISRRGRCDHLYSDCDYLNTLQQRAKWTSIPDNIKLNTLVLIKNELKPSLEWDVGRIVELHPGKDGHAIRVVSVKTSKGQFLRPS</sequence>
<gene>
    <name evidence="2" type="ORF">NQ317_019472</name>
</gene>
<evidence type="ECO:0000313" key="2">
    <source>
        <dbReference type="EMBL" id="KAJ8980257.1"/>
    </source>
</evidence>
<organism evidence="2 3">
    <name type="scientific">Molorchus minor</name>
    <dbReference type="NCBI Taxonomy" id="1323400"/>
    <lineage>
        <taxon>Eukaryota</taxon>
        <taxon>Metazoa</taxon>
        <taxon>Ecdysozoa</taxon>
        <taxon>Arthropoda</taxon>
        <taxon>Hexapoda</taxon>
        <taxon>Insecta</taxon>
        <taxon>Pterygota</taxon>
        <taxon>Neoptera</taxon>
        <taxon>Endopterygota</taxon>
        <taxon>Coleoptera</taxon>
        <taxon>Polyphaga</taxon>
        <taxon>Cucujiformia</taxon>
        <taxon>Chrysomeloidea</taxon>
        <taxon>Cerambycidae</taxon>
        <taxon>Lamiinae</taxon>
        <taxon>Monochamini</taxon>
        <taxon>Molorchus</taxon>
    </lineage>
</organism>
<dbReference type="InterPro" id="IPR040676">
    <property type="entry name" value="DUF5641"/>
</dbReference>
<protein>
    <recommendedName>
        <fullName evidence="1">DUF5641 domain-containing protein</fullName>
    </recommendedName>
</protein>
<dbReference type="PANTHER" id="PTHR47331:SF6">
    <property type="entry name" value="DOUBLECORTIN DOMAIN-CONTAINING PROTEIN"/>
    <property type="match status" value="1"/>
</dbReference>
<dbReference type="Pfam" id="PF18701">
    <property type="entry name" value="DUF5641"/>
    <property type="match status" value="1"/>
</dbReference>
<dbReference type="Proteomes" id="UP001162164">
    <property type="component" value="Unassembled WGS sequence"/>
</dbReference>
<dbReference type="EMBL" id="JAPWTJ010000271">
    <property type="protein sequence ID" value="KAJ8980257.1"/>
    <property type="molecule type" value="Genomic_DNA"/>
</dbReference>
<keyword evidence="3" id="KW-1185">Reference proteome</keyword>
<dbReference type="PANTHER" id="PTHR47331">
    <property type="entry name" value="PHD-TYPE DOMAIN-CONTAINING PROTEIN"/>
    <property type="match status" value="1"/>
</dbReference>